<feature type="transmembrane region" description="Helical" evidence="6">
    <location>
        <begin position="297"/>
        <end position="318"/>
    </location>
</feature>
<organism evidence="8 9">
    <name type="scientific">Paenibacillus baekrokdamisoli</name>
    <dbReference type="NCBI Taxonomy" id="1712516"/>
    <lineage>
        <taxon>Bacteria</taxon>
        <taxon>Bacillati</taxon>
        <taxon>Bacillota</taxon>
        <taxon>Bacilli</taxon>
        <taxon>Bacillales</taxon>
        <taxon>Paenibacillaceae</taxon>
        <taxon>Paenibacillus</taxon>
    </lineage>
</organism>
<gene>
    <name evidence="8" type="primary">efeU_1</name>
    <name evidence="8" type="ORF">Back11_14650</name>
</gene>
<dbReference type="KEGG" id="pbk:Back11_14650"/>
<keyword evidence="9" id="KW-1185">Reference proteome</keyword>
<evidence type="ECO:0000256" key="7">
    <source>
        <dbReference type="SAM" id="SignalP"/>
    </source>
</evidence>
<feature type="chain" id="PRO_5018120572" evidence="7">
    <location>
        <begin position="23"/>
        <end position="493"/>
    </location>
</feature>
<sequence>MKVKILTLVFMCLLLCPSFIFADQASDVLQKANDYIVKATEYAKQNDLIHAKEQYDKYNSDWYGFEQDIKSKSKGAYRNIEVTMGEVQYAFAKKPISKDKVLASLNKLNGINQKVISGDLSSFKDPSSSGNTSIEGILQLLNQAKESLNQNDIEAAKEKIQAFRNSWLDVEGIVLTQSSKVYADAERDMVSSYALLTSNPAKVSEAKQTLQEMHDYLAPLANKTSYGMVDVVTILLREGLEALLVIVALLGFLKKSGQGEKKNWIWYGLGAGALVSVILGIVVQQLFSSGTFGNNNFLIAGCTGLFAAVMLIYMSYWLHSKSSLSNWRMYINGKSSKALASGSLWSLSILSFLAVFREGTETVLFFIGMASSISLTSLLGGIALGVLILIVVAFLILKVGLKIPMRPFFLISSILVFYLCFKFLGMGIHGLQLAGVLRATHSDSLPVIDMFGLYPTWENIIPQGILLLAAIIVVISKRFRDQKIQQQLKVNHI</sequence>
<name>A0A3G9IMQ2_9BACL</name>
<dbReference type="PANTHER" id="PTHR31632">
    <property type="entry name" value="IRON TRANSPORTER FTH1"/>
    <property type="match status" value="1"/>
</dbReference>
<feature type="transmembrane region" description="Helical" evidence="6">
    <location>
        <begin position="363"/>
        <end position="396"/>
    </location>
</feature>
<evidence type="ECO:0000256" key="5">
    <source>
        <dbReference type="ARBA" id="ARBA00023136"/>
    </source>
</evidence>
<protein>
    <submittedName>
        <fullName evidence="8">Ferrous iron permease EfeU</fullName>
    </submittedName>
</protein>
<feature type="transmembrane region" description="Helical" evidence="6">
    <location>
        <begin position="234"/>
        <end position="253"/>
    </location>
</feature>
<reference evidence="8 9" key="1">
    <citation type="submission" date="2018-11" db="EMBL/GenBank/DDBJ databases">
        <title>Complete genome sequence of Paenibacillus baekrokdamisoli strain KCTC 33723.</title>
        <authorList>
            <person name="Kang S.W."/>
            <person name="Lee K.C."/>
            <person name="Kim K.K."/>
            <person name="Kim J.S."/>
            <person name="Kim D.S."/>
            <person name="Ko S.H."/>
            <person name="Yang S.H."/>
            <person name="Lee J.S."/>
        </authorList>
    </citation>
    <scope>NUCLEOTIDE SEQUENCE [LARGE SCALE GENOMIC DNA]</scope>
    <source>
        <strain evidence="8 9">KCTC 33723</strain>
    </source>
</reference>
<comment type="subcellular location">
    <subcellularLocation>
        <location evidence="1">Membrane</location>
        <topology evidence="1">Multi-pass membrane protein</topology>
    </subcellularLocation>
</comment>
<evidence type="ECO:0000256" key="1">
    <source>
        <dbReference type="ARBA" id="ARBA00004141"/>
    </source>
</evidence>
<evidence type="ECO:0000256" key="3">
    <source>
        <dbReference type="ARBA" id="ARBA00022692"/>
    </source>
</evidence>
<keyword evidence="5 6" id="KW-0472">Membrane</keyword>
<dbReference type="EMBL" id="AP019308">
    <property type="protein sequence ID" value="BBH20120.1"/>
    <property type="molecule type" value="Genomic_DNA"/>
</dbReference>
<evidence type="ECO:0000256" key="6">
    <source>
        <dbReference type="SAM" id="Phobius"/>
    </source>
</evidence>
<feature type="transmembrane region" description="Helical" evidence="6">
    <location>
        <begin position="265"/>
        <end position="285"/>
    </location>
</feature>
<feature type="signal peptide" evidence="7">
    <location>
        <begin position="1"/>
        <end position="22"/>
    </location>
</feature>
<evidence type="ECO:0000313" key="9">
    <source>
        <dbReference type="Proteomes" id="UP000275368"/>
    </source>
</evidence>
<dbReference type="InterPro" id="IPR004923">
    <property type="entry name" value="FTR1/Fip1/EfeU"/>
</dbReference>
<dbReference type="GO" id="GO:0015093">
    <property type="term" value="F:ferrous iron transmembrane transporter activity"/>
    <property type="evidence" value="ECO:0007669"/>
    <property type="project" value="TreeGrafter"/>
</dbReference>
<feature type="transmembrane region" description="Helical" evidence="6">
    <location>
        <begin position="408"/>
        <end position="428"/>
    </location>
</feature>
<dbReference type="GO" id="GO:0033573">
    <property type="term" value="C:high-affinity iron permease complex"/>
    <property type="evidence" value="ECO:0007669"/>
    <property type="project" value="InterPro"/>
</dbReference>
<feature type="transmembrane region" description="Helical" evidence="6">
    <location>
        <begin position="338"/>
        <end position="357"/>
    </location>
</feature>
<comment type="similarity">
    <text evidence="2">Belongs to the oxidase-dependent Fe transporter (OFeT) (TC 9.A.10.1) family.</text>
</comment>
<evidence type="ECO:0000256" key="2">
    <source>
        <dbReference type="ARBA" id="ARBA00008333"/>
    </source>
</evidence>
<keyword evidence="4 6" id="KW-1133">Transmembrane helix</keyword>
<evidence type="ECO:0000256" key="4">
    <source>
        <dbReference type="ARBA" id="ARBA00022989"/>
    </source>
</evidence>
<feature type="transmembrane region" description="Helical" evidence="6">
    <location>
        <begin position="460"/>
        <end position="479"/>
    </location>
</feature>
<keyword evidence="7" id="KW-0732">Signal</keyword>
<dbReference type="AlphaFoldDB" id="A0A3G9IMQ2"/>
<dbReference type="Pfam" id="PF03239">
    <property type="entry name" value="FTR1"/>
    <property type="match status" value="1"/>
</dbReference>
<keyword evidence="3 6" id="KW-0812">Transmembrane</keyword>
<accession>A0A3G9IMQ2</accession>
<dbReference type="OrthoDB" id="8215804at2"/>
<evidence type="ECO:0000313" key="8">
    <source>
        <dbReference type="EMBL" id="BBH20120.1"/>
    </source>
</evidence>
<proteinExistence type="inferred from homology"/>
<dbReference type="PANTHER" id="PTHR31632:SF2">
    <property type="entry name" value="PLASMA MEMBRANE IRON PERMEASE"/>
    <property type="match status" value="1"/>
</dbReference>
<dbReference type="Proteomes" id="UP000275368">
    <property type="component" value="Chromosome"/>
</dbReference>